<gene>
    <name evidence="1" type="ORF">QTG54_002642</name>
</gene>
<dbReference type="Pfam" id="PF13306">
    <property type="entry name" value="LRR_5"/>
    <property type="match status" value="1"/>
</dbReference>
<dbReference type="Proteomes" id="UP001224775">
    <property type="component" value="Unassembled WGS sequence"/>
</dbReference>
<reference evidence="1" key="1">
    <citation type="submission" date="2023-06" db="EMBL/GenBank/DDBJ databases">
        <title>Survivors Of The Sea: Transcriptome response of Skeletonema marinoi to long-term dormancy.</title>
        <authorList>
            <person name="Pinder M.I.M."/>
            <person name="Kourtchenko O."/>
            <person name="Robertson E.K."/>
            <person name="Larsson T."/>
            <person name="Maumus F."/>
            <person name="Osuna-Cruz C.M."/>
            <person name="Vancaester E."/>
            <person name="Stenow R."/>
            <person name="Vandepoele K."/>
            <person name="Ploug H."/>
            <person name="Bruchert V."/>
            <person name="Godhe A."/>
            <person name="Topel M."/>
        </authorList>
    </citation>
    <scope>NUCLEOTIDE SEQUENCE</scope>
    <source>
        <strain evidence="1">R05AC</strain>
    </source>
</reference>
<evidence type="ECO:0000313" key="2">
    <source>
        <dbReference type="Proteomes" id="UP001224775"/>
    </source>
</evidence>
<dbReference type="EMBL" id="JATAAI010000004">
    <property type="protein sequence ID" value="KAK1746035.1"/>
    <property type="molecule type" value="Genomic_DNA"/>
</dbReference>
<dbReference type="AlphaFoldDB" id="A0AAD8YID6"/>
<protein>
    <submittedName>
        <fullName evidence="1">Uncharacterized protein</fullName>
    </submittedName>
</protein>
<proteinExistence type="predicted"/>
<dbReference type="SUPFAM" id="SSF52058">
    <property type="entry name" value="L domain-like"/>
    <property type="match status" value="1"/>
</dbReference>
<dbReference type="InterPro" id="IPR032675">
    <property type="entry name" value="LRR_dom_sf"/>
</dbReference>
<dbReference type="InterPro" id="IPR026906">
    <property type="entry name" value="LRR_5"/>
</dbReference>
<name>A0AAD8YID6_9STRA</name>
<accession>A0AAD8YID6</accession>
<dbReference type="Gene3D" id="3.80.10.10">
    <property type="entry name" value="Ribonuclease Inhibitor"/>
    <property type="match status" value="1"/>
</dbReference>
<organism evidence="1 2">
    <name type="scientific">Skeletonema marinoi</name>
    <dbReference type="NCBI Taxonomy" id="267567"/>
    <lineage>
        <taxon>Eukaryota</taxon>
        <taxon>Sar</taxon>
        <taxon>Stramenopiles</taxon>
        <taxon>Ochrophyta</taxon>
        <taxon>Bacillariophyta</taxon>
        <taxon>Coscinodiscophyceae</taxon>
        <taxon>Thalassiosirophycidae</taxon>
        <taxon>Thalassiosirales</taxon>
        <taxon>Skeletonemataceae</taxon>
        <taxon>Skeletonema</taxon>
        <taxon>Skeletonema marinoi-dohrnii complex</taxon>
    </lineage>
</organism>
<sequence>MANRRGEEDEIYIYTGGRAPLNVTRVRIDESVTEINDFVFVCCVGLLEVETPFGITNIGKSAFQQCQSLIRINLLGVKVIEQFAFSGCIRLTVVEFSGTLERIGAFSSMVAKV</sequence>
<keyword evidence="2" id="KW-1185">Reference proteome</keyword>
<evidence type="ECO:0000313" key="1">
    <source>
        <dbReference type="EMBL" id="KAK1746035.1"/>
    </source>
</evidence>
<comment type="caution">
    <text evidence="1">The sequence shown here is derived from an EMBL/GenBank/DDBJ whole genome shotgun (WGS) entry which is preliminary data.</text>
</comment>